<dbReference type="Proteomes" id="UP001177023">
    <property type="component" value="Unassembled WGS sequence"/>
</dbReference>
<name>A0AA36FSX5_9BILA</name>
<comment type="caution">
    <text evidence="1">The sequence shown here is derived from an EMBL/GenBank/DDBJ whole genome shotgun (WGS) entry which is preliminary data.</text>
</comment>
<feature type="non-terminal residue" evidence="1">
    <location>
        <position position="78"/>
    </location>
</feature>
<evidence type="ECO:0000313" key="1">
    <source>
        <dbReference type="EMBL" id="CAJ0557425.1"/>
    </source>
</evidence>
<accession>A0AA36FSX5</accession>
<proteinExistence type="predicted"/>
<keyword evidence="2" id="KW-1185">Reference proteome</keyword>
<protein>
    <submittedName>
        <fullName evidence="1">Uncharacterized protein</fullName>
    </submittedName>
</protein>
<evidence type="ECO:0000313" key="2">
    <source>
        <dbReference type="Proteomes" id="UP001177023"/>
    </source>
</evidence>
<gene>
    <name evidence="1" type="ORF">MSPICULIGERA_LOCUS183</name>
</gene>
<sequence>MRTLEYLIRHPQPVIGNKGLSVARRVRGGVTIAPGAVGSGDEGHRQVTASVTRIIARFPNEDELVSIPTRCSIAFRAL</sequence>
<organism evidence="1 2">
    <name type="scientific">Mesorhabditis spiculigera</name>
    <dbReference type="NCBI Taxonomy" id="96644"/>
    <lineage>
        <taxon>Eukaryota</taxon>
        <taxon>Metazoa</taxon>
        <taxon>Ecdysozoa</taxon>
        <taxon>Nematoda</taxon>
        <taxon>Chromadorea</taxon>
        <taxon>Rhabditida</taxon>
        <taxon>Rhabditina</taxon>
        <taxon>Rhabditomorpha</taxon>
        <taxon>Rhabditoidea</taxon>
        <taxon>Rhabditidae</taxon>
        <taxon>Mesorhabditinae</taxon>
        <taxon>Mesorhabditis</taxon>
    </lineage>
</organism>
<reference evidence="1" key="1">
    <citation type="submission" date="2023-06" db="EMBL/GenBank/DDBJ databases">
        <authorList>
            <person name="Delattre M."/>
        </authorList>
    </citation>
    <scope>NUCLEOTIDE SEQUENCE</scope>
    <source>
        <strain evidence="1">AF72</strain>
    </source>
</reference>
<dbReference type="AlphaFoldDB" id="A0AA36FSX5"/>
<dbReference type="EMBL" id="CATQJA010000012">
    <property type="protein sequence ID" value="CAJ0557425.1"/>
    <property type="molecule type" value="Genomic_DNA"/>
</dbReference>